<dbReference type="InterPro" id="IPR050109">
    <property type="entry name" value="HTH-type_TetR-like_transc_reg"/>
</dbReference>
<protein>
    <submittedName>
        <fullName evidence="6">TetR family transcriptional regulator</fullName>
    </submittedName>
</protein>
<dbReference type="PANTHER" id="PTHR30055">
    <property type="entry name" value="HTH-TYPE TRANSCRIPTIONAL REGULATOR RUTR"/>
    <property type="match status" value="1"/>
</dbReference>
<reference evidence="7" key="1">
    <citation type="submission" date="2018-02" db="EMBL/GenBank/DDBJ databases">
        <title>Draft genome sequencing of Rhodococcus opacus KU647198.</title>
        <authorList>
            <person name="Zheng B.-X."/>
        </authorList>
    </citation>
    <scope>NUCLEOTIDE SEQUENCE [LARGE SCALE GENOMIC DNA]</scope>
    <source>
        <strain evidence="7">04-OD7</strain>
    </source>
</reference>
<dbReference type="Gene3D" id="1.10.10.60">
    <property type="entry name" value="Homeodomain-like"/>
    <property type="match status" value="1"/>
</dbReference>
<dbReference type="EMBL" id="PUIO01000050">
    <property type="protein sequence ID" value="PQP18345.1"/>
    <property type="molecule type" value="Genomic_DNA"/>
</dbReference>
<organism evidence="6 7">
    <name type="scientific">Rhodococcus opacus</name>
    <name type="common">Nocardia opaca</name>
    <dbReference type="NCBI Taxonomy" id="37919"/>
    <lineage>
        <taxon>Bacteria</taxon>
        <taxon>Bacillati</taxon>
        <taxon>Actinomycetota</taxon>
        <taxon>Actinomycetes</taxon>
        <taxon>Mycobacteriales</taxon>
        <taxon>Nocardiaceae</taxon>
        <taxon>Rhodococcus</taxon>
    </lineage>
</organism>
<dbReference type="PANTHER" id="PTHR30055:SF148">
    <property type="entry name" value="TETR-FAMILY TRANSCRIPTIONAL REGULATOR"/>
    <property type="match status" value="1"/>
</dbReference>
<feature type="domain" description="HTH tetR-type" evidence="5">
    <location>
        <begin position="15"/>
        <end position="75"/>
    </location>
</feature>
<dbReference type="GO" id="GO:0000976">
    <property type="term" value="F:transcription cis-regulatory region binding"/>
    <property type="evidence" value="ECO:0007669"/>
    <property type="project" value="TreeGrafter"/>
</dbReference>
<dbReference type="InterPro" id="IPR009057">
    <property type="entry name" value="Homeodomain-like_sf"/>
</dbReference>
<dbReference type="Gene3D" id="1.10.357.10">
    <property type="entry name" value="Tetracycline Repressor, domain 2"/>
    <property type="match status" value="1"/>
</dbReference>
<keyword evidence="2 4" id="KW-0238">DNA-binding</keyword>
<dbReference type="InterPro" id="IPR001647">
    <property type="entry name" value="HTH_TetR"/>
</dbReference>
<evidence type="ECO:0000259" key="5">
    <source>
        <dbReference type="PROSITE" id="PS50977"/>
    </source>
</evidence>
<dbReference type="Proteomes" id="UP000239290">
    <property type="component" value="Unassembled WGS sequence"/>
</dbReference>
<gene>
    <name evidence="6" type="ORF">C5613_32420</name>
</gene>
<dbReference type="InterPro" id="IPR011075">
    <property type="entry name" value="TetR_C"/>
</dbReference>
<feature type="DNA-binding region" description="H-T-H motif" evidence="4">
    <location>
        <begin position="38"/>
        <end position="57"/>
    </location>
</feature>
<keyword evidence="1" id="KW-0805">Transcription regulation</keyword>
<keyword evidence="3" id="KW-0804">Transcription</keyword>
<dbReference type="SUPFAM" id="SSF48498">
    <property type="entry name" value="Tetracyclin repressor-like, C-terminal domain"/>
    <property type="match status" value="1"/>
</dbReference>
<evidence type="ECO:0000256" key="4">
    <source>
        <dbReference type="PROSITE-ProRule" id="PRU00335"/>
    </source>
</evidence>
<evidence type="ECO:0000256" key="2">
    <source>
        <dbReference type="ARBA" id="ARBA00023125"/>
    </source>
</evidence>
<dbReference type="AlphaFoldDB" id="A0A2S8IUE2"/>
<evidence type="ECO:0000313" key="6">
    <source>
        <dbReference type="EMBL" id="PQP18345.1"/>
    </source>
</evidence>
<dbReference type="SUPFAM" id="SSF46689">
    <property type="entry name" value="Homeodomain-like"/>
    <property type="match status" value="1"/>
</dbReference>
<dbReference type="InterPro" id="IPR036271">
    <property type="entry name" value="Tet_transcr_reg_TetR-rel_C_sf"/>
</dbReference>
<accession>A0A2S8IUE2</accession>
<proteinExistence type="predicted"/>
<comment type="caution">
    <text evidence="6">The sequence shown here is derived from an EMBL/GenBank/DDBJ whole genome shotgun (WGS) entry which is preliminary data.</text>
</comment>
<dbReference type="PRINTS" id="PR00455">
    <property type="entry name" value="HTHTETR"/>
</dbReference>
<evidence type="ECO:0000313" key="7">
    <source>
        <dbReference type="Proteomes" id="UP000239290"/>
    </source>
</evidence>
<dbReference type="Pfam" id="PF16859">
    <property type="entry name" value="TetR_C_11"/>
    <property type="match status" value="1"/>
</dbReference>
<dbReference type="PROSITE" id="PS50977">
    <property type="entry name" value="HTH_TETR_2"/>
    <property type="match status" value="1"/>
</dbReference>
<dbReference type="GO" id="GO:0003700">
    <property type="term" value="F:DNA-binding transcription factor activity"/>
    <property type="evidence" value="ECO:0007669"/>
    <property type="project" value="TreeGrafter"/>
</dbReference>
<evidence type="ECO:0000256" key="1">
    <source>
        <dbReference type="ARBA" id="ARBA00023015"/>
    </source>
</evidence>
<dbReference type="RefSeq" id="WP_043780071.1">
    <property type="nucleotide sequence ID" value="NZ_PUIO01000050.1"/>
</dbReference>
<name>A0A2S8IUE2_RHOOP</name>
<sequence length="205" mass="22224">MSDQGAQRRPGGRSARVRRAVLDAALDALHEHGMEGLAVADVASRAGVHETSIYRRWGTRENLMIEALLEEAEEWGQVPDTGSLRDDLIAYAGRLVTYLTSPVGSAFDRALAASGDDPAATEARNRYWEARFARSGEIVKRAIGRGELPETTDVRLAIEMLVAPIHFKVLLTREALDPELPERIVDSLLHGLVGRGNSGEGASTA</sequence>
<dbReference type="Pfam" id="PF00440">
    <property type="entry name" value="TetR_N"/>
    <property type="match status" value="1"/>
</dbReference>
<evidence type="ECO:0000256" key="3">
    <source>
        <dbReference type="ARBA" id="ARBA00023163"/>
    </source>
</evidence>